<sequence>MITHLPLCSIPSPRTVLVVGGGDGGVLREICRHSSVEHIDICEIDKLVIDVSEDEYFPELAIGFEDPRVHLHVGDAVDFMQKVPAGRYDAIIVDSSDPVGPAELLMEKPFFESVAKALRPGGVVCNMAESMWLHTHLIEHMISARIFLDYNADSWLIDSGCESLMASKVGSHQFVYSEFYK</sequence>
<keyword evidence="2" id="KW-1185">Reference proteome</keyword>
<dbReference type="Proteomes" id="UP001057402">
    <property type="component" value="Chromosome 8"/>
</dbReference>
<name>A0ACB9N365_9MYRT</name>
<reference evidence="2" key="1">
    <citation type="journal article" date="2023" name="Front. Plant Sci.">
        <title>Chromosomal-level genome assembly of Melastoma candidum provides insights into trichome evolution.</title>
        <authorList>
            <person name="Zhong Y."/>
            <person name="Wu W."/>
            <person name="Sun C."/>
            <person name="Zou P."/>
            <person name="Liu Y."/>
            <person name="Dai S."/>
            <person name="Zhou R."/>
        </authorList>
    </citation>
    <scope>NUCLEOTIDE SEQUENCE [LARGE SCALE GENOMIC DNA]</scope>
</reference>
<organism evidence="1 2">
    <name type="scientific">Melastoma candidum</name>
    <dbReference type="NCBI Taxonomy" id="119954"/>
    <lineage>
        <taxon>Eukaryota</taxon>
        <taxon>Viridiplantae</taxon>
        <taxon>Streptophyta</taxon>
        <taxon>Embryophyta</taxon>
        <taxon>Tracheophyta</taxon>
        <taxon>Spermatophyta</taxon>
        <taxon>Magnoliopsida</taxon>
        <taxon>eudicotyledons</taxon>
        <taxon>Gunneridae</taxon>
        <taxon>Pentapetalae</taxon>
        <taxon>rosids</taxon>
        <taxon>malvids</taxon>
        <taxon>Myrtales</taxon>
        <taxon>Melastomataceae</taxon>
        <taxon>Melastomatoideae</taxon>
        <taxon>Melastomateae</taxon>
        <taxon>Melastoma</taxon>
    </lineage>
</organism>
<comment type="caution">
    <text evidence="1">The sequence shown here is derived from an EMBL/GenBank/DDBJ whole genome shotgun (WGS) entry which is preliminary data.</text>
</comment>
<protein>
    <submittedName>
        <fullName evidence="1">Uncharacterized protein</fullName>
    </submittedName>
</protein>
<dbReference type="EMBL" id="CM042887">
    <property type="protein sequence ID" value="KAI4330944.1"/>
    <property type="molecule type" value="Genomic_DNA"/>
</dbReference>
<gene>
    <name evidence="1" type="ORF">MLD38_029180</name>
</gene>
<evidence type="ECO:0000313" key="2">
    <source>
        <dbReference type="Proteomes" id="UP001057402"/>
    </source>
</evidence>
<evidence type="ECO:0000313" key="1">
    <source>
        <dbReference type="EMBL" id="KAI4330944.1"/>
    </source>
</evidence>
<accession>A0ACB9N365</accession>
<proteinExistence type="predicted"/>